<evidence type="ECO:0000256" key="9">
    <source>
        <dbReference type="HAMAP-Rule" id="MF_00106"/>
    </source>
</evidence>
<dbReference type="HAMAP" id="MF_00106">
    <property type="entry name" value="UxuA"/>
    <property type="match status" value="1"/>
</dbReference>
<gene>
    <name evidence="9 10" type="primary">uxuA</name>
    <name evidence="10" type="ORF">SAPIS_v1c04440</name>
</gene>
<evidence type="ECO:0000256" key="6">
    <source>
        <dbReference type="ARBA" id="ARBA00023004"/>
    </source>
</evidence>
<dbReference type="Proteomes" id="UP000018550">
    <property type="component" value="Chromosome"/>
</dbReference>
<dbReference type="AlphaFoldDB" id="V5RIA8"/>
<evidence type="ECO:0000256" key="5">
    <source>
        <dbReference type="ARBA" id="ARBA00012927"/>
    </source>
</evidence>
<comment type="cofactor">
    <cofactor evidence="9">
        <name>Fe(2+)</name>
        <dbReference type="ChEBI" id="CHEBI:29033"/>
    </cofactor>
    <cofactor evidence="9">
        <name>Mn(2+)</name>
        <dbReference type="ChEBI" id="CHEBI:29035"/>
    </cofactor>
</comment>
<accession>V5RIA8</accession>
<keyword evidence="7 9" id="KW-0464">Manganese</keyword>
<dbReference type="OrthoDB" id="9780250at2"/>
<reference evidence="10 11" key="1">
    <citation type="journal article" date="2014" name="Genome Announc.">
        <title>Complete Genome Sequence of Spiroplasma apis B31T (ATCC 33834), a Bacterium Associated with May Disease of Honeybees (Apis mellifera).</title>
        <authorList>
            <person name="Ku C."/>
            <person name="Lo W.S."/>
            <person name="Chen L.L."/>
            <person name="Kuo C.H."/>
        </authorList>
    </citation>
    <scope>NUCLEOTIDE SEQUENCE [LARGE SCALE GENOMIC DNA]</scope>
    <source>
        <strain evidence="10">B31</strain>
    </source>
</reference>
<dbReference type="InterPro" id="IPR036237">
    <property type="entry name" value="Xyl_isomerase-like_sf"/>
</dbReference>
<dbReference type="GO" id="GO:0030145">
    <property type="term" value="F:manganese ion binding"/>
    <property type="evidence" value="ECO:0007669"/>
    <property type="project" value="TreeGrafter"/>
</dbReference>
<dbReference type="GO" id="GO:0042840">
    <property type="term" value="P:D-glucuronate catabolic process"/>
    <property type="evidence" value="ECO:0007669"/>
    <property type="project" value="TreeGrafter"/>
</dbReference>
<evidence type="ECO:0000256" key="3">
    <source>
        <dbReference type="ARBA" id="ARBA00004892"/>
    </source>
</evidence>
<dbReference type="KEGG" id="sapi:SAPIS_v1c04440"/>
<keyword evidence="11" id="KW-1185">Reference proteome</keyword>
<dbReference type="PANTHER" id="PTHR30387">
    <property type="entry name" value="MANNONATE DEHYDRATASE"/>
    <property type="match status" value="1"/>
</dbReference>
<organism evidence="10 11">
    <name type="scientific">Spiroplasma apis B31</name>
    <dbReference type="NCBI Taxonomy" id="1276258"/>
    <lineage>
        <taxon>Bacteria</taxon>
        <taxon>Bacillati</taxon>
        <taxon>Mycoplasmatota</taxon>
        <taxon>Mollicutes</taxon>
        <taxon>Entomoplasmatales</taxon>
        <taxon>Spiroplasmataceae</taxon>
        <taxon>Spiroplasma</taxon>
    </lineage>
</organism>
<dbReference type="GO" id="GO:0008198">
    <property type="term" value="F:ferrous iron binding"/>
    <property type="evidence" value="ECO:0007669"/>
    <property type="project" value="TreeGrafter"/>
</dbReference>
<dbReference type="PIRSF" id="PIRSF016049">
    <property type="entry name" value="Man_dehyd"/>
    <property type="match status" value="1"/>
</dbReference>
<dbReference type="NCBIfam" id="NF003027">
    <property type="entry name" value="PRK03906.1"/>
    <property type="match status" value="1"/>
</dbReference>
<evidence type="ECO:0000256" key="2">
    <source>
        <dbReference type="ARBA" id="ARBA00002713"/>
    </source>
</evidence>
<evidence type="ECO:0000256" key="7">
    <source>
        <dbReference type="ARBA" id="ARBA00023211"/>
    </source>
</evidence>
<dbReference type="Pfam" id="PF03786">
    <property type="entry name" value="UxuA"/>
    <property type="match status" value="1"/>
</dbReference>
<dbReference type="InterPro" id="IPR004628">
    <property type="entry name" value="Man_deHydtase"/>
</dbReference>
<dbReference type="STRING" id="1276258.SAPIS_v1c04440"/>
<keyword evidence="8 9" id="KW-0456">Lyase</keyword>
<dbReference type="SUPFAM" id="SSF51658">
    <property type="entry name" value="Xylose isomerase-like"/>
    <property type="match status" value="1"/>
</dbReference>
<evidence type="ECO:0000313" key="10">
    <source>
        <dbReference type="EMBL" id="AHB36289.1"/>
    </source>
</evidence>
<dbReference type="RefSeq" id="WP_023789230.1">
    <property type="nucleotide sequence ID" value="NC_022998.1"/>
</dbReference>
<evidence type="ECO:0000256" key="1">
    <source>
        <dbReference type="ARBA" id="ARBA00001794"/>
    </source>
</evidence>
<dbReference type="NCBIfam" id="TIGR00695">
    <property type="entry name" value="uxuA"/>
    <property type="match status" value="1"/>
</dbReference>
<evidence type="ECO:0000313" key="11">
    <source>
        <dbReference type="Proteomes" id="UP000018550"/>
    </source>
</evidence>
<comment type="pathway">
    <text evidence="3 9">Carbohydrate metabolism; pentose and glucuronate interconversion.</text>
</comment>
<dbReference type="HOGENOM" id="CLU_058621_1_0_14"/>
<comment type="function">
    <text evidence="2 9">Catalyzes the dehydration of D-mannonate.</text>
</comment>
<evidence type="ECO:0000256" key="4">
    <source>
        <dbReference type="ARBA" id="ARBA00007389"/>
    </source>
</evidence>
<dbReference type="EMBL" id="CP006682">
    <property type="protein sequence ID" value="AHB36289.1"/>
    <property type="molecule type" value="Genomic_DNA"/>
</dbReference>
<proteinExistence type="inferred from homology"/>
<protein>
    <recommendedName>
        <fullName evidence="5 9">Mannonate dehydratase</fullName>
        <ecNumber evidence="5 9">4.2.1.8</ecNumber>
    </recommendedName>
    <alternativeName>
        <fullName evidence="9">D-mannonate hydro-lyase</fullName>
    </alternativeName>
</protein>
<dbReference type="Gene3D" id="3.20.20.150">
    <property type="entry name" value="Divalent-metal-dependent TIM barrel enzymes"/>
    <property type="match status" value="1"/>
</dbReference>
<dbReference type="GO" id="GO:0008927">
    <property type="term" value="F:mannonate dehydratase activity"/>
    <property type="evidence" value="ECO:0007669"/>
    <property type="project" value="UniProtKB-UniRule"/>
</dbReference>
<comment type="catalytic activity">
    <reaction evidence="1 9">
        <text>D-mannonate = 2-dehydro-3-deoxy-D-gluconate + H2O</text>
        <dbReference type="Rhea" id="RHEA:20097"/>
        <dbReference type="ChEBI" id="CHEBI:15377"/>
        <dbReference type="ChEBI" id="CHEBI:17767"/>
        <dbReference type="ChEBI" id="CHEBI:57990"/>
        <dbReference type="EC" id="4.2.1.8"/>
    </reaction>
</comment>
<sequence>MKLSFRWYGPKKDPIKIEYIRQIPNVASVVTQLYEYVPGEAWDLENILKMKKLIEDNGLKMEVIESVPVHEDIKLGRPTRDKYIKNYCITLENLAKAGVKVVCYNFMPAFDWVRTELYKEMEDGSFCEAYDQSIIDKLDAEAAIKKFKELPAWTLSFPDEEIAEVIDTYKNMSNETLWENIAYFINGVIPTCDEFGIKMAIHPDDPAWPIFGIPRLMINEDNIERFININSSINHGLTLCVGSLSTNLENDMVRIINRFHKRIHFTHIRNIRYDTGHSFHEIAHADANGVLDLKKIVEAYYLNGYEGYARPDHGRMIWGEEQKPNNPGYGLYDRALGLSYINGLWDAFKTNK</sequence>
<evidence type="ECO:0000256" key="8">
    <source>
        <dbReference type="ARBA" id="ARBA00023239"/>
    </source>
</evidence>
<keyword evidence="6 9" id="KW-0408">Iron</keyword>
<comment type="similarity">
    <text evidence="4 9">Belongs to the mannonate dehydratase family.</text>
</comment>
<dbReference type="PATRIC" id="fig|1276258.3.peg.445"/>
<name>V5RIA8_SPIAP</name>
<dbReference type="PANTHER" id="PTHR30387:SF2">
    <property type="entry name" value="MANNONATE DEHYDRATASE"/>
    <property type="match status" value="1"/>
</dbReference>
<dbReference type="eggNOG" id="COG1312">
    <property type="taxonomic scope" value="Bacteria"/>
</dbReference>
<dbReference type="EC" id="4.2.1.8" evidence="5 9"/>
<dbReference type="UniPathway" id="UPA00246"/>